<feature type="compositionally biased region" description="Basic residues" evidence="1">
    <location>
        <begin position="244"/>
        <end position="260"/>
    </location>
</feature>
<feature type="compositionally biased region" description="Polar residues" evidence="1">
    <location>
        <begin position="220"/>
        <end position="231"/>
    </location>
</feature>
<dbReference type="Proteomes" id="UP000054544">
    <property type="component" value="Unassembled WGS sequence"/>
</dbReference>
<name>A0A0D9NK14_METAN</name>
<reference evidence="3" key="1">
    <citation type="journal article" date="2014" name="BMC Genomics">
        <title>The genome sequence of the biocontrol fungus Metarhizium anisopliae and comparative genomics of Metarhizium species.</title>
        <authorList>
            <person name="Pattemore J.A."/>
            <person name="Hane J.K."/>
            <person name="Williams A.H."/>
            <person name="Wilson B.A."/>
            <person name="Stodart B.J."/>
            <person name="Ash G.J."/>
        </authorList>
    </citation>
    <scope>NUCLEOTIDE SEQUENCE [LARGE SCALE GENOMIC DNA]</scope>
    <source>
        <strain evidence="3">BRIP 53293</strain>
    </source>
</reference>
<accession>A0A0D9NK14</accession>
<keyword evidence="3" id="KW-1185">Reference proteome</keyword>
<feature type="compositionally biased region" description="Basic and acidic residues" evidence="1">
    <location>
        <begin position="267"/>
        <end position="278"/>
    </location>
</feature>
<feature type="region of interest" description="Disordered" evidence="1">
    <location>
        <begin position="1"/>
        <end position="28"/>
    </location>
</feature>
<dbReference type="AlphaFoldDB" id="A0A0D9NK14"/>
<proteinExistence type="predicted"/>
<organism evidence="2 3">
    <name type="scientific">Metarhizium anisopliae BRIP 53293</name>
    <dbReference type="NCBI Taxonomy" id="1291518"/>
    <lineage>
        <taxon>Eukaryota</taxon>
        <taxon>Fungi</taxon>
        <taxon>Dikarya</taxon>
        <taxon>Ascomycota</taxon>
        <taxon>Pezizomycotina</taxon>
        <taxon>Sordariomycetes</taxon>
        <taxon>Hypocreomycetidae</taxon>
        <taxon>Hypocreales</taxon>
        <taxon>Clavicipitaceae</taxon>
        <taxon>Metarhizium</taxon>
    </lineage>
</organism>
<feature type="region of interest" description="Disordered" evidence="1">
    <location>
        <begin position="195"/>
        <end position="283"/>
    </location>
</feature>
<evidence type="ECO:0000313" key="2">
    <source>
        <dbReference type="EMBL" id="KJK74216.1"/>
    </source>
</evidence>
<sequence>MAKSSLGSSTQDLCLPGERESSDSSALNSPRGVIFVSRALDGPGTATDSDELVSPAIQQHNDGVNSVLSTSIRRPGVVSLASERRSVQSAHVLVPRDEALQEENAEPPCQPCLASTTIPVQHSQSQNCIVVSSNQCSQIHSVNADHGHIEDMVSRSDDELHNVARPASAQAPPSECSRPVSRRGGLMEGVQEHQAADNILPMDFRLSSTPTGQGWDEECQTNISANYTVSQPEEPCEEMEKQSSRRRGFRKSYNLRRLPVKRQLTAEQKDGGSNEKRVPQRKRRKLITSAAPDAGAGNEPDLVVQDHCSKTGCDHNARVWDTDTEFPLDHGDRKMTADDRRDLGIRGWRKEKQSYDKASTPDIGDRWLETQPQHGNRAFHPVGELEKAIIVTTSIEQTTSPSTGSMATNKVQTDIIAMRPTTLHDNSSALPSLDLGTPDLLFGSHPFDAVEDAPRQINGSALLFELLTAPTTRRNEHLVGDSDKNRELNISSAIKGVQKIVPGDIFPGMSLEWRMPDAADGSQGTGLAIYLNPSSCNNADETGWVKVVSNVHSMEIEGLGQEAGRPVDAPEA</sequence>
<dbReference type="EMBL" id="KE384762">
    <property type="protein sequence ID" value="KJK74216.1"/>
    <property type="molecule type" value="Genomic_DNA"/>
</dbReference>
<evidence type="ECO:0000256" key="1">
    <source>
        <dbReference type="SAM" id="MobiDB-lite"/>
    </source>
</evidence>
<dbReference type="OrthoDB" id="4954733at2759"/>
<protein>
    <submittedName>
        <fullName evidence="2">Uncharacterized protein</fullName>
    </submittedName>
</protein>
<feature type="compositionally biased region" description="Polar residues" evidence="1">
    <location>
        <begin position="1"/>
        <end position="12"/>
    </location>
</feature>
<evidence type="ECO:0000313" key="3">
    <source>
        <dbReference type="Proteomes" id="UP000054544"/>
    </source>
</evidence>
<gene>
    <name evidence="2" type="ORF">H634G_10589</name>
</gene>